<name>A0ABT1NC69_9FIRM</name>
<proteinExistence type="predicted"/>
<protein>
    <submittedName>
        <fullName evidence="2">DUF3810 domain-containing protein</fullName>
    </submittedName>
</protein>
<dbReference type="EMBL" id="JAJEKE010000001">
    <property type="protein sequence ID" value="MCQ1528229.1"/>
    <property type="molecule type" value="Genomic_DNA"/>
</dbReference>
<evidence type="ECO:0000313" key="3">
    <source>
        <dbReference type="Proteomes" id="UP001651880"/>
    </source>
</evidence>
<evidence type="ECO:0000256" key="1">
    <source>
        <dbReference type="SAM" id="Phobius"/>
    </source>
</evidence>
<dbReference type="Proteomes" id="UP001651880">
    <property type="component" value="Unassembled WGS sequence"/>
</dbReference>
<gene>
    <name evidence="2" type="ORF">LJD61_01520</name>
</gene>
<accession>A0ABT1NC69</accession>
<organism evidence="2 3">
    <name type="scientific">Lutispora saccharofermentans</name>
    <dbReference type="NCBI Taxonomy" id="3024236"/>
    <lineage>
        <taxon>Bacteria</taxon>
        <taxon>Bacillati</taxon>
        <taxon>Bacillota</taxon>
        <taxon>Clostridia</taxon>
        <taxon>Lutisporales</taxon>
        <taxon>Lutisporaceae</taxon>
        <taxon>Lutispora</taxon>
    </lineage>
</organism>
<dbReference type="InterPro" id="IPR024294">
    <property type="entry name" value="DUF3810"/>
</dbReference>
<feature type="transmembrane region" description="Helical" evidence="1">
    <location>
        <begin position="87"/>
        <end position="107"/>
    </location>
</feature>
<evidence type="ECO:0000313" key="2">
    <source>
        <dbReference type="EMBL" id="MCQ1528229.1"/>
    </source>
</evidence>
<dbReference type="RefSeq" id="WP_255225722.1">
    <property type="nucleotide sequence ID" value="NZ_JAJEKE010000001.1"/>
</dbReference>
<feature type="transmembrane region" description="Helical" evidence="1">
    <location>
        <begin position="44"/>
        <end position="66"/>
    </location>
</feature>
<keyword evidence="1" id="KW-0472">Membrane</keyword>
<sequence length="356" mass="40164">MFWFAVLIPISFILVSLAKASPQAVEDLYSLGVYRYISQPLSKITGVAFLSLGELLFYTFIAWVVLKLFALARALFLKNKELLSKTIAQMIAALSILLFLFVMLWGLNYYRMPLSQFANLDTEDHTAEDLRKLCNYLIKEANSYRDKIKEDSGGVMKLSQNKNITISRAHLGYESISSQYPMLEGNYGKPKIVLGSKLMSYAGIAGIFFPFTIEANVNGDLPEVTLPSTIAHEMAHQRGYAREDEANFISFLACMASPDIEYKYSGTILALIHSINALHGVDKDKALELAEEYNPGLERDLADINAYWKKFEGPIERTSTRLNNTYLKANNQKDGVKSYGRMVDLLLSYYKSKILD</sequence>
<comment type="caution">
    <text evidence="2">The sequence shown here is derived from an EMBL/GenBank/DDBJ whole genome shotgun (WGS) entry which is preliminary data.</text>
</comment>
<dbReference type="Pfam" id="PF12725">
    <property type="entry name" value="DUF3810"/>
    <property type="match status" value="1"/>
</dbReference>
<keyword evidence="1" id="KW-1133">Transmembrane helix</keyword>
<keyword evidence="3" id="KW-1185">Reference proteome</keyword>
<keyword evidence="1" id="KW-0812">Transmembrane</keyword>
<reference evidence="2 3" key="1">
    <citation type="submission" date="2021-10" db="EMBL/GenBank/DDBJ databases">
        <title>Lutispora strain m25 sp. nov., a thermophilic, non-spore-forming bacterium isolated from a lab-scale methanogenic bioreactor digesting anaerobic sludge.</title>
        <authorList>
            <person name="El Houari A."/>
            <person name="Mcdonald J."/>
        </authorList>
    </citation>
    <scope>NUCLEOTIDE SEQUENCE [LARGE SCALE GENOMIC DNA]</scope>
    <source>
        <strain evidence="3">m25</strain>
    </source>
</reference>